<comment type="caution">
    <text evidence="2">The sequence shown here is derived from an EMBL/GenBank/DDBJ whole genome shotgun (WGS) entry which is preliminary data.</text>
</comment>
<dbReference type="RefSeq" id="XP_068347650.1">
    <property type="nucleotide sequence ID" value="XM_068512576.1"/>
</dbReference>
<gene>
    <name evidence="2" type="ORF">TRFO_39327</name>
</gene>
<evidence type="ECO:0000256" key="1">
    <source>
        <dbReference type="SAM" id="Coils"/>
    </source>
</evidence>
<proteinExistence type="predicted"/>
<feature type="coiled-coil region" evidence="1">
    <location>
        <begin position="126"/>
        <end position="174"/>
    </location>
</feature>
<protein>
    <submittedName>
        <fullName evidence="2">Uncharacterized protein</fullName>
    </submittedName>
</protein>
<dbReference type="OrthoDB" id="10628921at2759"/>
<evidence type="ECO:0000313" key="2">
    <source>
        <dbReference type="EMBL" id="OHS94513.1"/>
    </source>
</evidence>
<evidence type="ECO:0000313" key="3">
    <source>
        <dbReference type="Proteomes" id="UP000179807"/>
    </source>
</evidence>
<keyword evidence="3" id="KW-1185">Reference proteome</keyword>
<accession>A0A1J4J778</accession>
<dbReference type="EMBL" id="MLAK01001314">
    <property type="protein sequence ID" value="OHS94513.1"/>
    <property type="molecule type" value="Genomic_DNA"/>
</dbReference>
<organism evidence="2 3">
    <name type="scientific">Tritrichomonas foetus</name>
    <dbReference type="NCBI Taxonomy" id="1144522"/>
    <lineage>
        <taxon>Eukaryota</taxon>
        <taxon>Metamonada</taxon>
        <taxon>Parabasalia</taxon>
        <taxon>Tritrichomonadida</taxon>
        <taxon>Tritrichomonadidae</taxon>
        <taxon>Tritrichomonas</taxon>
    </lineage>
</organism>
<reference evidence="2" key="1">
    <citation type="submission" date="2016-10" db="EMBL/GenBank/DDBJ databases">
        <authorList>
            <person name="Benchimol M."/>
            <person name="Almeida L.G."/>
            <person name="Vasconcelos A.T."/>
            <person name="Perreira-Neves A."/>
            <person name="Rosa I.A."/>
            <person name="Tasca T."/>
            <person name="Bogo M.R."/>
            <person name="de Souza W."/>
        </authorList>
    </citation>
    <scope>NUCLEOTIDE SEQUENCE [LARGE SCALE GENOMIC DNA]</scope>
    <source>
        <strain evidence="2">K</strain>
    </source>
</reference>
<dbReference type="AlphaFoldDB" id="A0A1J4J778"/>
<sequence length="178" mass="20575">MSDPNSPTKAASELGINFDDEYDDDEIIERRLKEREADVKSITSTFISPEEAINGSIDQKLLSVLTNRSYDAIVKSAQDRATKDYLSNLTSEMNFLLQNHLSIQKEFGTANDDENNWKIDLDSTSDEDLNREIGRLRKKLDRIRQENSDLEAEKEKTQEKLEIIYSQNEKLERLIPME</sequence>
<dbReference type="VEuPathDB" id="TrichDB:TRFO_39327"/>
<dbReference type="GeneID" id="94847280"/>
<name>A0A1J4J778_9EUKA</name>
<keyword evidence="1" id="KW-0175">Coiled coil</keyword>
<dbReference type="Proteomes" id="UP000179807">
    <property type="component" value="Unassembled WGS sequence"/>
</dbReference>